<keyword evidence="2" id="KW-0238">DNA-binding</keyword>
<dbReference type="GO" id="GO:0003700">
    <property type="term" value="F:DNA-binding transcription factor activity"/>
    <property type="evidence" value="ECO:0007669"/>
    <property type="project" value="TreeGrafter"/>
</dbReference>
<dbReference type="PANTHER" id="PTHR30146:SF109">
    <property type="entry name" value="HTH-TYPE TRANSCRIPTIONAL REGULATOR GALS"/>
    <property type="match status" value="1"/>
</dbReference>
<protein>
    <submittedName>
        <fullName evidence="5">LacI family transcriptional regulator</fullName>
    </submittedName>
</protein>
<dbReference type="Proteomes" id="UP000317893">
    <property type="component" value="Unassembled WGS sequence"/>
</dbReference>
<dbReference type="InterPro" id="IPR010982">
    <property type="entry name" value="Lambda_DNA-bd_dom_sf"/>
</dbReference>
<dbReference type="InterPro" id="IPR046335">
    <property type="entry name" value="LacI/GalR-like_sensor"/>
</dbReference>
<dbReference type="CDD" id="cd01392">
    <property type="entry name" value="HTH_LacI"/>
    <property type="match status" value="1"/>
</dbReference>
<comment type="caution">
    <text evidence="5">The sequence shown here is derived from an EMBL/GenBank/DDBJ whole genome shotgun (WGS) entry which is preliminary data.</text>
</comment>
<evidence type="ECO:0000256" key="1">
    <source>
        <dbReference type="ARBA" id="ARBA00023015"/>
    </source>
</evidence>
<dbReference type="Gene3D" id="1.10.260.40">
    <property type="entry name" value="lambda repressor-like DNA-binding domains"/>
    <property type="match status" value="1"/>
</dbReference>
<evidence type="ECO:0000313" key="6">
    <source>
        <dbReference type="Proteomes" id="UP000317893"/>
    </source>
</evidence>
<dbReference type="CDD" id="cd06267">
    <property type="entry name" value="PBP1_LacI_sugar_binding-like"/>
    <property type="match status" value="1"/>
</dbReference>
<dbReference type="InterPro" id="IPR028082">
    <property type="entry name" value="Peripla_BP_I"/>
</dbReference>
<keyword evidence="3" id="KW-0804">Transcription</keyword>
<dbReference type="PRINTS" id="PR00036">
    <property type="entry name" value="HTHLACI"/>
</dbReference>
<keyword evidence="1" id="KW-0805">Transcription regulation</keyword>
<proteinExistence type="predicted"/>
<sequence>MSEPVGGLPVAPVGDRATMRDVAALAGVSLKTVSRVVNGETTVAPELAERVQRAVARLAYRPNRTASNLRRGSARTGVIGALLQDVSNSFSAGLLRSLEDQARARRDVVLTASLDEEAEREHLLVSDLVGRRVDGLVMMPASVDQSYLAADVAAGLRVVFVDRQPRGVAADSVTVDNRRGAVMATNHLLSLGHRRIAFLADLTSIETSRERRLGYEAALREAGVDLDPDLVVTGLRTPDAAEEAAIGLLDGSAHAPTAVFAGRNVVTIGVARALRTLGLSHQVALVGFDDFPLAELLVPGLTVVRQDVARLGREAAEQLYARIEGDTSPPRARVIPPRLVLRGSGEIAPRRR</sequence>
<dbReference type="OrthoDB" id="3595338at2"/>
<reference evidence="5 6" key="1">
    <citation type="submission" date="2019-06" db="EMBL/GenBank/DDBJ databases">
        <title>Sequencing the genomes of 1000 actinobacteria strains.</title>
        <authorList>
            <person name="Klenk H.-P."/>
        </authorList>
    </citation>
    <scope>NUCLEOTIDE SEQUENCE [LARGE SCALE GENOMIC DNA]</scope>
    <source>
        <strain evidence="5 6">DSM 18607</strain>
    </source>
</reference>
<dbReference type="SUPFAM" id="SSF47413">
    <property type="entry name" value="lambda repressor-like DNA-binding domains"/>
    <property type="match status" value="1"/>
</dbReference>
<dbReference type="SUPFAM" id="SSF53822">
    <property type="entry name" value="Periplasmic binding protein-like I"/>
    <property type="match status" value="1"/>
</dbReference>
<organism evidence="5 6">
    <name type="scientific">Lapillicoccus jejuensis</name>
    <dbReference type="NCBI Taxonomy" id="402171"/>
    <lineage>
        <taxon>Bacteria</taxon>
        <taxon>Bacillati</taxon>
        <taxon>Actinomycetota</taxon>
        <taxon>Actinomycetes</taxon>
        <taxon>Micrococcales</taxon>
        <taxon>Intrasporangiaceae</taxon>
        <taxon>Lapillicoccus</taxon>
    </lineage>
</organism>
<dbReference type="Pfam" id="PF00356">
    <property type="entry name" value="LacI"/>
    <property type="match status" value="1"/>
</dbReference>
<keyword evidence="6" id="KW-1185">Reference proteome</keyword>
<dbReference type="Pfam" id="PF13377">
    <property type="entry name" value="Peripla_BP_3"/>
    <property type="match status" value="1"/>
</dbReference>
<dbReference type="PANTHER" id="PTHR30146">
    <property type="entry name" value="LACI-RELATED TRANSCRIPTIONAL REPRESSOR"/>
    <property type="match status" value="1"/>
</dbReference>
<evidence type="ECO:0000259" key="4">
    <source>
        <dbReference type="PROSITE" id="PS50932"/>
    </source>
</evidence>
<gene>
    <name evidence="5" type="ORF">FB458_0670</name>
</gene>
<dbReference type="InterPro" id="IPR000843">
    <property type="entry name" value="HTH_LacI"/>
</dbReference>
<dbReference type="EMBL" id="VFMN01000001">
    <property type="protein sequence ID" value="TQJ07602.1"/>
    <property type="molecule type" value="Genomic_DNA"/>
</dbReference>
<evidence type="ECO:0000313" key="5">
    <source>
        <dbReference type="EMBL" id="TQJ07602.1"/>
    </source>
</evidence>
<evidence type="ECO:0000256" key="2">
    <source>
        <dbReference type="ARBA" id="ARBA00023125"/>
    </source>
</evidence>
<dbReference type="SMART" id="SM00354">
    <property type="entry name" value="HTH_LACI"/>
    <property type="match status" value="1"/>
</dbReference>
<name>A0A542DWX3_9MICO</name>
<feature type="domain" description="HTH lacI-type" evidence="4">
    <location>
        <begin position="17"/>
        <end position="71"/>
    </location>
</feature>
<dbReference type="AlphaFoldDB" id="A0A542DWX3"/>
<dbReference type="PROSITE" id="PS00356">
    <property type="entry name" value="HTH_LACI_1"/>
    <property type="match status" value="1"/>
</dbReference>
<evidence type="ECO:0000256" key="3">
    <source>
        <dbReference type="ARBA" id="ARBA00023163"/>
    </source>
</evidence>
<dbReference type="Gene3D" id="3.40.50.2300">
    <property type="match status" value="2"/>
</dbReference>
<accession>A0A542DWX3</accession>
<dbReference type="PROSITE" id="PS50932">
    <property type="entry name" value="HTH_LACI_2"/>
    <property type="match status" value="1"/>
</dbReference>
<dbReference type="GO" id="GO:0000976">
    <property type="term" value="F:transcription cis-regulatory region binding"/>
    <property type="evidence" value="ECO:0007669"/>
    <property type="project" value="TreeGrafter"/>
</dbReference>